<dbReference type="EMBL" id="HAAD01003386">
    <property type="protein sequence ID" value="CDG69618.1"/>
    <property type="molecule type" value="mRNA"/>
</dbReference>
<dbReference type="GO" id="GO:0005524">
    <property type="term" value="F:ATP binding"/>
    <property type="evidence" value="ECO:0007669"/>
    <property type="project" value="UniProtKB-KW"/>
</dbReference>
<dbReference type="InterPro" id="IPR027417">
    <property type="entry name" value="P-loop_NTPase"/>
</dbReference>
<dbReference type="PANTHER" id="PTHR43442">
    <property type="entry name" value="GLUCONOKINASE-RELATED"/>
    <property type="match status" value="1"/>
</dbReference>
<evidence type="ECO:0000256" key="8">
    <source>
        <dbReference type="RuleBase" id="RU363066"/>
    </source>
</evidence>
<evidence type="ECO:0000256" key="4">
    <source>
        <dbReference type="ARBA" id="ARBA00022741"/>
    </source>
</evidence>
<dbReference type="Gene3D" id="3.40.50.300">
    <property type="entry name" value="P-loop containing nucleotide triphosphate hydrolases"/>
    <property type="match status" value="1"/>
</dbReference>
<dbReference type="EC" id="2.7.1.12" evidence="8"/>
<comment type="similarity">
    <text evidence="2 8">Belongs to the gluconokinase GntK/GntV family.</text>
</comment>
<accession>T2MBL5</accession>
<evidence type="ECO:0000256" key="7">
    <source>
        <dbReference type="ARBA" id="ARBA00048090"/>
    </source>
</evidence>
<dbReference type="OrthoDB" id="275177at2759"/>
<dbReference type="Pfam" id="PF01202">
    <property type="entry name" value="SKI"/>
    <property type="match status" value="1"/>
</dbReference>
<dbReference type="GO" id="GO:0005737">
    <property type="term" value="C:cytoplasm"/>
    <property type="evidence" value="ECO:0007669"/>
    <property type="project" value="TreeGrafter"/>
</dbReference>
<evidence type="ECO:0000256" key="1">
    <source>
        <dbReference type="ARBA" id="ARBA00004875"/>
    </source>
</evidence>
<organism evidence="9">
    <name type="scientific">Hydra vulgaris</name>
    <name type="common">Hydra</name>
    <name type="synonym">Hydra attenuata</name>
    <dbReference type="NCBI Taxonomy" id="6087"/>
    <lineage>
        <taxon>Eukaryota</taxon>
        <taxon>Metazoa</taxon>
        <taxon>Cnidaria</taxon>
        <taxon>Hydrozoa</taxon>
        <taxon>Hydroidolina</taxon>
        <taxon>Anthoathecata</taxon>
        <taxon>Aplanulata</taxon>
        <taxon>Hydridae</taxon>
        <taxon>Hydra</taxon>
    </lineage>
</organism>
<dbReference type="InterPro" id="IPR031322">
    <property type="entry name" value="Shikimate/glucono_kinase"/>
</dbReference>
<sequence>MSSSKVIILMGVSGCGKTTVGKALAEKLNIDFIDADEYHSVESVKKMLAGEPLVDKDREIWLSVLTDIIIRKMLEKSSFVLACSALKKKYRQQLKVSEAVRFIHLAGSKDVIRERMLLRKHLFMSPTLLDSQFACLEVPSEDECLTINVDLSVQDIVQTIIHSHFAD</sequence>
<dbReference type="CDD" id="cd02021">
    <property type="entry name" value="GntK"/>
    <property type="match status" value="1"/>
</dbReference>
<comment type="catalytic activity">
    <reaction evidence="7 8">
        <text>D-gluconate + ATP = 6-phospho-D-gluconate + ADP + H(+)</text>
        <dbReference type="Rhea" id="RHEA:19433"/>
        <dbReference type="ChEBI" id="CHEBI:15378"/>
        <dbReference type="ChEBI" id="CHEBI:18391"/>
        <dbReference type="ChEBI" id="CHEBI:30616"/>
        <dbReference type="ChEBI" id="CHEBI:58759"/>
        <dbReference type="ChEBI" id="CHEBI:456216"/>
        <dbReference type="EC" id="2.7.1.12"/>
    </reaction>
</comment>
<dbReference type="PANTHER" id="PTHR43442:SF3">
    <property type="entry name" value="GLUCONOKINASE-RELATED"/>
    <property type="match status" value="1"/>
</dbReference>
<keyword evidence="3 8" id="KW-0808">Transferase</keyword>
<dbReference type="SUPFAM" id="SSF52540">
    <property type="entry name" value="P-loop containing nucleoside triphosphate hydrolases"/>
    <property type="match status" value="1"/>
</dbReference>
<dbReference type="InterPro" id="IPR006001">
    <property type="entry name" value="Therm_gnt_kin"/>
</dbReference>
<keyword evidence="6 8" id="KW-0067">ATP-binding</keyword>
<keyword evidence="4 8" id="KW-0547">Nucleotide-binding</keyword>
<dbReference type="NCBIfam" id="TIGR01313">
    <property type="entry name" value="therm_gnt_kin"/>
    <property type="match status" value="1"/>
</dbReference>
<protein>
    <recommendedName>
        <fullName evidence="8">Gluconokinase</fullName>
        <ecNumber evidence="8">2.7.1.12</ecNumber>
    </recommendedName>
</protein>
<comment type="pathway">
    <text evidence="1 8">Carbohydrate acid metabolism; D-gluconate degradation.</text>
</comment>
<reference evidence="9" key="1">
    <citation type="journal article" date="2013" name="Genome Biol. Evol.">
        <title>Punctuated emergences of genetic and phenotypic innovations in eumetazoan, bilaterian, euteleostome, and hominidae ancestors.</title>
        <authorList>
            <person name="Wenger Y."/>
            <person name="Galliot B."/>
        </authorList>
    </citation>
    <scope>NUCLEOTIDE SEQUENCE</scope>
    <source>
        <tissue evidence="9">Whole animals</tissue>
    </source>
</reference>
<gene>
    <name evidence="9" type="primary">C9orf103</name>
</gene>
<evidence type="ECO:0000313" key="9">
    <source>
        <dbReference type="EMBL" id="CDG69618.1"/>
    </source>
</evidence>
<name>T2MBL5_HYDVU</name>
<dbReference type="AlphaFoldDB" id="T2MBL5"/>
<evidence type="ECO:0000256" key="6">
    <source>
        <dbReference type="ARBA" id="ARBA00022840"/>
    </source>
</evidence>
<dbReference type="UniPathway" id="UPA00792"/>
<keyword evidence="5 8" id="KW-0418">Kinase</keyword>
<evidence type="ECO:0000256" key="2">
    <source>
        <dbReference type="ARBA" id="ARBA00008420"/>
    </source>
</evidence>
<evidence type="ECO:0000256" key="3">
    <source>
        <dbReference type="ARBA" id="ARBA00022679"/>
    </source>
</evidence>
<proteinExistence type="evidence at transcript level"/>
<dbReference type="FunFam" id="3.40.50.300:FF:000522">
    <property type="entry name" value="Gluconokinase"/>
    <property type="match status" value="1"/>
</dbReference>
<evidence type="ECO:0000256" key="5">
    <source>
        <dbReference type="ARBA" id="ARBA00022777"/>
    </source>
</evidence>
<dbReference type="GO" id="GO:0046316">
    <property type="term" value="F:gluconokinase activity"/>
    <property type="evidence" value="ECO:0007669"/>
    <property type="project" value="UniProtKB-EC"/>
</dbReference>
<dbReference type="GO" id="GO:0005975">
    <property type="term" value="P:carbohydrate metabolic process"/>
    <property type="evidence" value="ECO:0007669"/>
    <property type="project" value="InterPro"/>
</dbReference>